<reference evidence="1 2" key="2">
    <citation type="journal article" date="2011" name="Stand. Genomic Sci.">
        <title>Complete genome sequence of Desulfurococcus mucosus type strain (O7/1).</title>
        <authorList>
            <person name="Wirth R."/>
            <person name="Chertkov O."/>
            <person name="Held B."/>
            <person name="Lapidus A."/>
            <person name="Nolan M."/>
            <person name="Lucas S."/>
            <person name="Hammon N."/>
            <person name="Deshpande S."/>
            <person name="Cheng J.F."/>
            <person name="Tapia R."/>
            <person name="Han C."/>
            <person name="Goodwin L."/>
            <person name="Pitluck S."/>
            <person name="Liolios K."/>
            <person name="Ioanna P."/>
            <person name="Ivanova N."/>
            <person name="Mavromatis K."/>
            <person name="Mikhailova N."/>
            <person name="Pati A."/>
            <person name="Chen A."/>
            <person name="Palaniappan K."/>
            <person name="Land M."/>
            <person name="Hauser L."/>
            <person name="Chang Y.J."/>
            <person name="Jeffries C.D."/>
            <person name="Bilek Y."/>
            <person name="Hader T."/>
            <person name="Rohde M."/>
            <person name="Spring S."/>
            <person name="Sikorski J."/>
            <person name="Goker M."/>
            <person name="Woyke T."/>
            <person name="Bristow J."/>
            <person name="Eisen J.A."/>
            <person name="Markowitz V."/>
            <person name="Hugenholtz P."/>
            <person name="Kyrpides N.C."/>
            <person name="Klenk H.P."/>
        </authorList>
    </citation>
    <scope>NUCLEOTIDE SEQUENCE [LARGE SCALE GENOMIC DNA]</scope>
    <source>
        <strain evidence="2">ATCC 35584 / DSM 2162 / JCM 9187 / O7/1</strain>
    </source>
</reference>
<accession>E8R7T5</accession>
<reference evidence="2" key="1">
    <citation type="submission" date="2010-11" db="EMBL/GenBank/DDBJ databases">
        <title>The complete genome of Desulfurococcus mucosus DSM 2162.</title>
        <authorList>
            <consortium name="US DOE Joint Genome Institute (JGI-PGF)"/>
            <person name="Lucas S."/>
            <person name="Copeland A."/>
            <person name="Lapidus A."/>
            <person name="Bruce D."/>
            <person name="Goodwin L."/>
            <person name="Pitluck S."/>
            <person name="Kyrpides N."/>
            <person name="Mavromatis K."/>
            <person name="Pagani I."/>
            <person name="Ivanova N."/>
            <person name="Ovchinnikova G."/>
            <person name="Chertkov O."/>
            <person name="Held B."/>
            <person name="Brettin T."/>
            <person name="Detter J.C."/>
            <person name="Tapia R."/>
            <person name="Han C."/>
            <person name="Land M."/>
            <person name="Hauser L."/>
            <person name="Markowitz V."/>
            <person name="Cheng J.-F."/>
            <person name="Hugenholtz P."/>
            <person name="Woyke T."/>
            <person name="Wu D."/>
            <person name="Wirth R."/>
            <person name="Bilek Y."/>
            <person name="Hader T."/>
            <person name="Klenk H.-P."/>
            <person name="Eisen J.A."/>
        </authorList>
    </citation>
    <scope>NUCLEOTIDE SEQUENCE [LARGE SCALE GENOMIC DNA]</scope>
    <source>
        <strain evidence="2">ATCC 35584 / DSM 2162 / JCM 9187 / O7/1</strain>
    </source>
</reference>
<protein>
    <submittedName>
        <fullName evidence="1">Uncharacterized protein</fullName>
    </submittedName>
</protein>
<dbReference type="STRING" id="765177.Desmu_0242"/>
<keyword evidence="2" id="KW-1185">Reference proteome</keyword>
<dbReference type="Proteomes" id="UP000001068">
    <property type="component" value="Chromosome"/>
</dbReference>
<name>E8R7T5_DESM0</name>
<dbReference type="AlphaFoldDB" id="E8R7T5"/>
<sequence length="115" mass="12239">MGPPLLSGVAMRLLLIVGDNELSEIVVESVSHAVKTIELSSGAKIRLEIMRDNEVVYPTIKINGLSPIVITKPPNIVEIVKILRAHVEISELLRGKGPGGVRSHGVSGSLAEMSP</sequence>
<organism evidence="1 2">
    <name type="scientific">Desulfurococcus mucosus (strain ATCC 35584 / DSM 2162 / JCM 9187 / O7/1)</name>
    <dbReference type="NCBI Taxonomy" id="765177"/>
    <lineage>
        <taxon>Archaea</taxon>
        <taxon>Thermoproteota</taxon>
        <taxon>Thermoprotei</taxon>
        <taxon>Desulfurococcales</taxon>
        <taxon>Desulfurococcaceae</taxon>
        <taxon>Desulfurococcus</taxon>
    </lineage>
</organism>
<evidence type="ECO:0000313" key="1">
    <source>
        <dbReference type="EMBL" id="ADV64561.1"/>
    </source>
</evidence>
<dbReference type="RefSeq" id="WP_013561783.1">
    <property type="nucleotide sequence ID" value="NC_014961.1"/>
</dbReference>
<dbReference type="KEGG" id="dmu:Desmu_0242"/>
<evidence type="ECO:0000313" key="2">
    <source>
        <dbReference type="Proteomes" id="UP000001068"/>
    </source>
</evidence>
<proteinExistence type="predicted"/>
<dbReference type="GeneID" id="10152933"/>
<dbReference type="OrthoDB" id="381801at2157"/>
<dbReference type="EMBL" id="CP002363">
    <property type="protein sequence ID" value="ADV64561.1"/>
    <property type="molecule type" value="Genomic_DNA"/>
</dbReference>
<gene>
    <name evidence="1" type="ordered locus">Desmu_0242</name>
</gene>
<dbReference type="eggNOG" id="arCOG10614">
    <property type="taxonomic scope" value="Archaea"/>
</dbReference>
<dbReference type="HOGENOM" id="CLU_2152498_0_0_2"/>